<dbReference type="EMBL" id="JAPNKE010000002">
    <property type="protein sequence ID" value="MCY1011024.1"/>
    <property type="molecule type" value="Genomic_DNA"/>
</dbReference>
<keyword evidence="2" id="KW-1185">Reference proteome</keyword>
<evidence type="ECO:0000313" key="2">
    <source>
        <dbReference type="Proteomes" id="UP001150924"/>
    </source>
</evidence>
<comment type="caution">
    <text evidence="1">The sequence shown here is derived from an EMBL/GenBank/DDBJ whole genome shotgun (WGS) entry which is preliminary data.</text>
</comment>
<dbReference type="RefSeq" id="WP_267774219.1">
    <property type="nucleotide sequence ID" value="NZ_JAPNKE010000002.1"/>
</dbReference>
<reference evidence="1" key="1">
    <citation type="submission" date="2022-11" db="EMBL/GenBank/DDBJ databases">
        <title>Minimal conservation of predation-associated metabolite biosynthetic gene clusters underscores biosynthetic potential of Myxococcota including descriptions for ten novel species: Archangium lansinium sp. nov., Myxococcus landrumus sp. nov., Nannocystis bai.</title>
        <authorList>
            <person name="Ahearne A."/>
            <person name="Stevens C."/>
            <person name="Phillips K."/>
        </authorList>
    </citation>
    <scope>NUCLEOTIDE SEQUENCE</scope>
    <source>
        <strain evidence="1">Na p29</strain>
    </source>
</reference>
<dbReference type="AlphaFoldDB" id="A0A9X3J1S6"/>
<accession>A0A9X3J1S6</accession>
<gene>
    <name evidence="1" type="ORF">OV079_36755</name>
</gene>
<evidence type="ECO:0000313" key="1">
    <source>
        <dbReference type="EMBL" id="MCY1011024.1"/>
    </source>
</evidence>
<organism evidence="1 2">
    <name type="scientific">Nannocystis pusilla</name>
    <dbReference type="NCBI Taxonomy" id="889268"/>
    <lineage>
        <taxon>Bacteria</taxon>
        <taxon>Pseudomonadati</taxon>
        <taxon>Myxococcota</taxon>
        <taxon>Polyangia</taxon>
        <taxon>Nannocystales</taxon>
        <taxon>Nannocystaceae</taxon>
        <taxon>Nannocystis</taxon>
    </lineage>
</organism>
<proteinExistence type="predicted"/>
<sequence>MAAAISTLELCVAEREKRLAAFLKERGVAMPKLPAPELGCPLAIAAEEPYVEHVEWVRGLADEDVSRCVEWLRAVEAAVIAAGEL</sequence>
<protein>
    <submittedName>
        <fullName evidence="1">Uncharacterized protein</fullName>
    </submittedName>
</protein>
<name>A0A9X3J1S6_9BACT</name>
<dbReference type="Proteomes" id="UP001150924">
    <property type="component" value="Unassembled WGS sequence"/>
</dbReference>